<comment type="caution">
    <text evidence="1">The sequence shown here is derived from an EMBL/GenBank/DDBJ whole genome shotgun (WGS) entry which is preliminary data.</text>
</comment>
<dbReference type="Gene3D" id="3.30.1240.10">
    <property type="match status" value="1"/>
</dbReference>
<dbReference type="EMBL" id="BMKR01000013">
    <property type="protein sequence ID" value="GGF86334.1"/>
    <property type="molecule type" value="Genomic_DNA"/>
</dbReference>
<dbReference type="SFLD" id="SFLDG01144">
    <property type="entry name" value="C2.B.4:_PGP_Like"/>
    <property type="match status" value="1"/>
</dbReference>
<dbReference type="InterPro" id="IPR036412">
    <property type="entry name" value="HAD-like_sf"/>
</dbReference>
<dbReference type="InterPro" id="IPR006379">
    <property type="entry name" value="HAD-SF_hydro_IIB"/>
</dbReference>
<organism evidence="1 2">
    <name type="scientific">Paenibacillus albidus</name>
    <dbReference type="NCBI Taxonomy" id="2041023"/>
    <lineage>
        <taxon>Bacteria</taxon>
        <taxon>Bacillati</taxon>
        <taxon>Bacillota</taxon>
        <taxon>Bacilli</taxon>
        <taxon>Bacillales</taxon>
        <taxon>Paenibacillaceae</taxon>
        <taxon>Paenibacillus</taxon>
    </lineage>
</organism>
<dbReference type="CDD" id="cd07516">
    <property type="entry name" value="HAD_Pase"/>
    <property type="match status" value="1"/>
</dbReference>
<reference evidence="1" key="1">
    <citation type="journal article" date="2014" name="Int. J. Syst. Evol. Microbiol.">
        <title>Complete genome sequence of Corynebacterium casei LMG S-19264T (=DSM 44701T), isolated from a smear-ripened cheese.</title>
        <authorList>
            <consortium name="US DOE Joint Genome Institute (JGI-PGF)"/>
            <person name="Walter F."/>
            <person name="Albersmeier A."/>
            <person name="Kalinowski J."/>
            <person name="Ruckert C."/>
        </authorList>
    </citation>
    <scope>NUCLEOTIDE SEQUENCE</scope>
    <source>
        <strain evidence="1">CGMCC 1.16134</strain>
    </source>
</reference>
<dbReference type="InterPro" id="IPR023214">
    <property type="entry name" value="HAD_sf"/>
</dbReference>
<sequence>MTVKAVFSDVDGTLLNSDHQITPQTKQTIQKAVKSGVPFVLVTARMPGGVVSLQEELAIHSPIICYSGALVLEENSEGNMVPIHSTSLSRQETRKILKIVNDRYPTISISLYSYNEWLVSDTRNYWVTQEQEIIHTDPRKADLAAYLENNQETHKILCMGNSREINDLEQTLKNETTGVSIYKSKETYLEIMDSSASKSQAIQIILQRLGLSREEIMTIGDNFNDIDMLSFAGLGIAMANAPDEVKRYADDVTLSNDKDGLKYCLEKYVITSEQ</sequence>
<evidence type="ECO:0008006" key="3">
    <source>
        <dbReference type="Google" id="ProtNLM"/>
    </source>
</evidence>
<evidence type="ECO:0000313" key="2">
    <source>
        <dbReference type="Proteomes" id="UP000637643"/>
    </source>
</evidence>
<dbReference type="GO" id="GO:0000287">
    <property type="term" value="F:magnesium ion binding"/>
    <property type="evidence" value="ECO:0007669"/>
    <property type="project" value="TreeGrafter"/>
</dbReference>
<dbReference type="NCBIfam" id="TIGR00099">
    <property type="entry name" value="Cof-subfamily"/>
    <property type="match status" value="1"/>
</dbReference>
<reference evidence="1" key="2">
    <citation type="submission" date="2020-09" db="EMBL/GenBank/DDBJ databases">
        <authorList>
            <person name="Sun Q."/>
            <person name="Zhou Y."/>
        </authorList>
    </citation>
    <scope>NUCLEOTIDE SEQUENCE</scope>
    <source>
        <strain evidence="1">CGMCC 1.16134</strain>
    </source>
</reference>
<name>A0A917FJJ6_9BACL</name>
<protein>
    <recommendedName>
        <fullName evidence="3">HAD family phosphatase</fullName>
    </recommendedName>
</protein>
<dbReference type="Gene3D" id="3.40.50.1000">
    <property type="entry name" value="HAD superfamily/HAD-like"/>
    <property type="match status" value="1"/>
</dbReference>
<dbReference type="InterPro" id="IPR000150">
    <property type="entry name" value="Cof"/>
</dbReference>
<keyword evidence="2" id="KW-1185">Reference proteome</keyword>
<gene>
    <name evidence="1" type="ORF">GCM10010912_34540</name>
</gene>
<accession>A0A917FJJ6</accession>
<dbReference type="Pfam" id="PF08282">
    <property type="entry name" value="Hydrolase_3"/>
    <property type="match status" value="1"/>
</dbReference>
<dbReference type="PROSITE" id="PS01229">
    <property type="entry name" value="COF_2"/>
    <property type="match status" value="1"/>
</dbReference>
<dbReference type="NCBIfam" id="TIGR01484">
    <property type="entry name" value="HAD-SF-IIB"/>
    <property type="match status" value="1"/>
</dbReference>
<dbReference type="SFLD" id="SFLDG01140">
    <property type="entry name" value="C2.B:_Phosphomannomutase_and_P"/>
    <property type="match status" value="1"/>
</dbReference>
<dbReference type="Proteomes" id="UP000637643">
    <property type="component" value="Unassembled WGS sequence"/>
</dbReference>
<dbReference type="PANTHER" id="PTHR10000:SF8">
    <property type="entry name" value="HAD SUPERFAMILY HYDROLASE-LIKE, TYPE 3"/>
    <property type="match status" value="1"/>
</dbReference>
<dbReference type="GO" id="GO:0005829">
    <property type="term" value="C:cytosol"/>
    <property type="evidence" value="ECO:0007669"/>
    <property type="project" value="TreeGrafter"/>
</dbReference>
<dbReference type="PANTHER" id="PTHR10000">
    <property type="entry name" value="PHOSPHOSERINE PHOSPHATASE"/>
    <property type="match status" value="1"/>
</dbReference>
<dbReference type="AlphaFoldDB" id="A0A917FJJ6"/>
<dbReference type="PROSITE" id="PS01228">
    <property type="entry name" value="COF_1"/>
    <property type="match status" value="1"/>
</dbReference>
<dbReference type="SFLD" id="SFLDS00003">
    <property type="entry name" value="Haloacid_Dehalogenase"/>
    <property type="match status" value="1"/>
</dbReference>
<evidence type="ECO:0000313" key="1">
    <source>
        <dbReference type="EMBL" id="GGF86334.1"/>
    </source>
</evidence>
<proteinExistence type="predicted"/>
<dbReference type="GO" id="GO:0016791">
    <property type="term" value="F:phosphatase activity"/>
    <property type="evidence" value="ECO:0007669"/>
    <property type="project" value="TreeGrafter"/>
</dbReference>
<dbReference type="SUPFAM" id="SSF56784">
    <property type="entry name" value="HAD-like"/>
    <property type="match status" value="1"/>
</dbReference>
<dbReference type="RefSeq" id="WP_189026968.1">
    <property type="nucleotide sequence ID" value="NZ_BMKR01000013.1"/>
</dbReference>